<dbReference type="Pfam" id="PF14584">
    <property type="entry name" value="DUF4446"/>
    <property type="match status" value="1"/>
</dbReference>
<proteinExistence type="predicted"/>
<sequence length="174" mass="19864">MEEIFKNISMEFIVLASVSVIFIIILFLMNMSNRKKIKLLNEKYFKLTDGVEDINVEQILDRCITKIGEISAKGKDMENKINNIERNLMRCIQKIGVVRYNAFENVGSDLSFSIAMLDNNDNGLIISGIYSRETSFTYAKAILSGKSKYALSAEEIQCLEIAKKSSMDWTYTEK</sequence>
<evidence type="ECO:0000313" key="3">
    <source>
        <dbReference type="EMBL" id="RCX16126.1"/>
    </source>
</evidence>
<dbReference type="RefSeq" id="WP_114298049.1">
    <property type="nucleotide sequence ID" value="NZ_QPJT01000012.1"/>
</dbReference>
<protein>
    <submittedName>
        <fullName evidence="3">Uncharacterized protein DUF4446</fullName>
    </submittedName>
</protein>
<evidence type="ECO:0000256" key="2">
    <source>
        <dbReference type="SAM" id="Phobius"/>
    </source>
</evidence>
<evidence type="ECO:0000313" key="4">
    <source>
        <dbReference type="Proteomes" id="UP000253034"/>
    </source>
</evidence>
<keyword evidence="1" id="KW-0175">Coiled coil</keyword>
<evidence type="ECO:0000256" key="1">
    <source>
        <dbReference type="SAM" id="Coils"/>
    </source>
</evidence>
<keyword evidence="2" id="KW-0812">Transmembrane</keyword>
<dbReference type="AlphaFoldDB" id="A0A369B6F2"/>
<keyword evidence="2" id="KW-0472">Membrane</keyword>
<dbReference type="Proteomes" id="UP000253034">
    <property type="component" value="Unassembled WGS sequence"/>
</dbReference>
<feature type="coiled-coil region" evidence="1">
    <location>
        <begin position="67"/>
        <end position="94"/>
    </location>
</feature>
<organism evidence="3 4">
    <name type="scientific">Anaerobacterium chartisolvens</name>
    <dbReference type="NCBI Taxonomy" id="1297424"/>
    <lineage>
        <taxon>Bacteria</taxon>
        <taxon>Bacillati</taxon>
        <taxon>Bacillota</taxon>
        <taxon>Clostridia</taxon>
        <taxon>Eubacteriales</taxon>
        <taxon>Oscillospiraceae</taxon>
        <taxon>Anaerobacterium</taxon>
    </lineage>
</organism>
<feature type="transmembrane region" description="Helical" evidence="2">
    <location>
        <begin position="12"/>
        <end position="29"/>
    </location>
</feature>
<reference evidence="3 4" key="1">
    <citation type="submission" date="2018-07" db="EMBL/GenBank/DDBJ databases">
        <title>Genomic Encyclopedia of Type Strains, Phase IV (KMG-IV): sequencing the most valuable type-strain genomes for metagenomic binning, comparative biology and taxonomic classification.</title>
        <authorList>
            <person name="Goeker M."/>
        </authorList>
    </citation>
    <scope>NUCLEOTIDE SEQUENCE [LARGE SCALE GENOMIC DNA]</scope>
    <source>
        <strain evidence="3 4">DSM 27016</strain>
    </source>
</reference>
<keyword evidence="4" id="KW-1185">Reference proteome</keyword>
<accession>A0A369B6F2</accession>
<dbReference type="InterPro" id="IPR027981">
    <property type="entry name" value="DUF4446"/>
</dbReference>
<name>A0A369B6F2_9FIRM</name>
<dbReference type="OrthoDB" id="5244042at2"/>
<dbReference type="EMBL" id="QPJT01000012">
    <property type="protein sequence ID" value="RCX16126.1"/>
    <property type="molecule type" value="Genomic_DNA"/>
</dbReference>
<comment type="caution">
    <text evidence="3">The sequence shown here is derived from an EMBL/GenBank/DDBJ whole genome shotgun (WGS) entry which is preliminary data.</text>
</comment>
<keyword evidence="2" id="KW-1133">Transmembrane helix</keyword>
<gene>
    <name evidence="3" type="ORF">DFR58_112110</name>
</gene>